<name>A0A016T7A8_9BILA</name>
<sequence>MEIPGEKPILDSCLIPTIVRDKKRPCSWEYLQHAAAQRIADNLICMVHHAHSSPCRHEILHLWRPTTAVTLLVQWVSLAVTPLRLRKARGASAPPKQEFSPGQQTVRCS</sequence>
<dbReference type="AlphaFoldDB" id="A0A016T7A8"/>
<feature type="compositionally biased region" description="Polar residues" evidence="1">
    <location>
        <begin position="100"/>
        <end position="109"/>
    </location>
</feature>
<dbReference type="EMBL" id="JARK01001466">
    <property type="protein sequence ID" value="EYB98605.1"/>
    <property type="molecule type" value="Genomic_DNA"/>
</dbReference>
<evidence type="ECO:0000313" key="3">
    <source>
        <dbReference type="Proteomes" id="UP000024635"/>
    </source>
</evidence>
<keyword evidence="3" id="KW-1185">Reference proteome</keyword>
<protein>
    <submittedName>
        <fullName evidence="2">Uncharacterized protein</fullName>
    </submittedName>
</protein>
<organism evidence="2 3">
    <name type="scientific">Ancylostoma ceylanicum</name>
    <dbReference type="NCBI Taxonomy" id="53326"/>
    <lineage>
        <taxon>Eukaryota</taxon>
        <taxon>Metazoa</taxon>
        <taxon>Ecdysozoa</taxon>
        <taxon>Nematoda</taxon>
        <taxon>Chromadorea</taxon>
        <taxon>Rhabditida</taxon>
        <taxon>Rhabditina</taxon>
        <taxon>Rhabditomorpha</taxon>
        <taxon>Strongyloidea</taxon>
        <taxon>Ancylostomatidae</taxon>
        <taxon>Ancylostomatinae</taxon>
        <taxon>Ancylostoma</taxon>
    </lineage>
</organism>
<gene>
    <name evidence="2" type="primary">Acey_s0130.g1559</name>
    <name evidence="2" type="ORF">Y032_0130g1559</name>
</gene>
<evidence type="ECO:0000313" key="2">
    <source>
        <dbReference type="EMBL" id="EYB98605.1"/>
    </source>
</evidence>
<comment type="caution">
    <text evidence="2">The sequence shown here is derived from an EMBL/GenBank/DDBJ whole genome shotgun (WGS) entry which is preliminary data.</text>
</comment>
<evidence type="ECO:0000256" key="1">
    <source>
        <dbReference type="SAM" id="MobiDB-lite"/>
    </source>
</evidence>
<dbReference type="Proteomes" id="UP000024635">
    <property type="component" value="Unassembled WGS sequence"/>
</dbReference>
<accession>A0A016T7A8</accession>
<feature type="region of interest" description="Disordered" evidence="1">
    <location>
        <begin position="88"/>
        <end position="109"/>
    </location>
</feature>
<reference evidence="3" key="1">
    <citation type="journal article" date="2015" name="Nat. Genet.">
        <title>The genome and transcriptome of the zoonotic hookworm Ancylostoma ceylanicum identify infection-specific gene families.</title>
        <authorList>
            <person name="Schwarz E.M."/>
            <person name="Hu Y."/>
            <person name="Antoshechkin I."/>
            <person name="Miller M.M."/>
            <person name="Sternberg P.W."/>
            <person name="Aroian R.V."/>
        </authorList>
    </citation>
    <scope>NUCLEOTIDE SEQUENCE</scope>
    <source>
        <strain evidence="3">HY135</strain>
    </source>
</reference>
<proteinExistence type="predicted"/>